<feature type="region of interest" description="Disordered" evidence="1">
    <location>
        <begin position="292"/>
        <end position="312"/>
    </location>
</feature>
<protein>
    <submittedName>
        <fullName evidence="3">Uncharacterized protein</fullName>
    </submittedName>
</protein>
<dbReference type="RefSeq" id="XP_017025496.1">
    <property type="nucleotide sequence ID" value="XM_017170007.3"/>
</dbReference>
<reference evidence="3" key="2">
    <citation type="submission" date="2025-08" db="UniProtKB">
        <authorList>
            <consortium name="RefSeq"/>
        </authorList>
    </citation>
    <scope>IDENTIFICATION</scope>
    <source>
        <strain evidence="3">14028-0561.14</strain>
        <tissue evidence="3">Whole fly</tissue>
    </source>
</reference>
<evidence type="ECO:0000313" key="2">
    <source>
        <dbReference type="Proteomes" id="UP001652661"/>
    </source>
</evidence>
<feature type="compositionally biased region" description="Basic and acidic residues" evidence="1">
    <location>
        <begin position="292"/>
        <end position="306"/>
    </location>
</feature>
<accession>A0A6P4IRP1</accession>
<dbReference type="GeneID" id="108076957"/>
<organism evidence="2 3">
    <name type="scientific">Drosophila kikkawai</name>
    <name type="common">Fruit fly</name>
    <dbReference type="NCBI Taxonomy" id="30033"/>
    <lineage>
        <taxon>Eukaryota</taxon>
        <taxon>Metazoa</taxon>
        <taxon>Ecdysozoa</taxon>
        <taxon>Arthropoda</taxon>
        <taxon>Hexapoda</taxon>
        <taxon>Insecta</taxon>
        <taxon>Pterygota</taxon>
        <taxon>Neoptera</taxon>
        <taxon>Endopterygota</taxon>
        <taxon>Diptera</taxon>
        <taxon>Brachycera</taxon>
        <taxon>Muscomorpha</taxon>
        <taxon>Ephydroidea</taxon>
        <taxon>Drosophilidae</taxon>
        <taxon>Drosophila</taxon>
        <taxon>Sophophora</taxon>
    </lineage>
</organism>
<proteinExistence type="predicted"/>
<evidence type="ECO:0000256" key="1">
    <source>
        <dbReference type="SAM" id="MobiDB-lite"/>
    </source>
</evidence>
<dbReference type="OrthoDB" id="7870118at2759"/>
<dbReference type="OMA" id="KEWDEKC"/>
<name>A0A6P4IRP1_DROKI</name>
<dbReference type="AlphaFoldDB" id="A0A6P4IRP1"/>
<sequence length="387" mass="44684">MYNLIEYIKHKSVNSVGTSTVKLNANAQEFVPQLKKREAIYGADFDFKTMKPEIVPFDERMPKCKLTLPWKGFPRKPDKAPGSTQIVLLNDVDYMIVPRAKNVKRSKDDAPLAGKENPPVSKVEKLPKENVPVTSTTARLLDMEEKRREKERKVAVEALKLVEQRRMRGALLPTAQNFENPEAPAPIVHLSRSPIRYNPEERIKVDRLRAAKKERIERVLKEMHNEKVQLENFKKWQLNKVHLDAGVSTTENKSVVAATRRYIPTAKEWDEQCRAKHLAIPKLNAVKIRSTEVEKREDPKTTDIPRYRPPSQLLMGEKRKGNFAHSLPIKNWTYRRLPQTLPPLKNRMGKVVQRYSIEQLLLLEPQPEDLGKPDLDQGLGRLNIIRE</sequence>
<keyword evidence="2" id="KW-1185">Reference proteome</keyword>
<gene>
    <name evidence="3" type="primary">LOC108076957</name>
</gene>
<dbReference type="Proteomes" id="UP001652661">
    <property type="component" value="Chromosome 2L"/>
</dbReference>
<evidence type="ECO:0000313" key="3">
    <source>
        <dbReference type="RefSeq" id="XP_017025496.1"/>
    </source>
</evidence>
<reference evidence="2" key="1">
    <citation type="submission" date="2025-05" db="UniProtKB">
        <authorList>
            <consortium name="RefSeq"/>
        </authorList>
    </citation>
    <scope>NUCLEOTIDE SEQUENCE [LARGE SCALE GENOMIC DNA]</scope>
    <source>
        <strain evidence="2">14028-0561.14</strain>
    </source>
</reference>